<dbReference type="Pfam" id="PF00651">
    <property type="entry name" value="BTB"/>
    <property type="match status" value="1"/>
</dbReference>
<sequence>MDARHDDEARSVSLVCASHGQRVLGVLQDFRERCALFDFRILVQEESLPCHRCVLAACSDFFRAMFELDTRERDDGSVTLSNLSAPAVHAFLDFAYSARVEIREDTVDMLFQLASFLQVSFLSHACSDFLVQTLDLSNCLHLLAVAEGYGSAQLLSRATEFVMQNFHTLSSGPDFLEMPAPVLERCLASDALSVPDEASVLHALLRWTRCDPQSREILLPELLPRVRLHHLPPAALEDTKQLLTDDGPCISIVSEALARTHESTGLFSDARPSTTSSYIFVHKTEESAENRCTFCYDVGANRWTELPQDAAHILDLPGSALVGFAEKLFVVGGCRGSCRRAVRLHIAAPEHDATDEVWCFCPVTRSYTPALRMHHPRTMHTCVAAMRRIYAIGGKNVLDVEYFDPVSNIWKSVSPLPKGIYFPEASACGSVIYTLGSEVEISEAFNPSLDCFLRYDAVADQWCQLVAEFGQFFHATLVKSVSVNDTLFLCDLSTYKVFSFCADACAWKGEGSFECAGFNAGAIGVQDKIYVLGGDYSPDEITDEVQVYDSRRSEWREVAPMPRALTEFHCQVIRFNRYRDPWRTDHAEAVAD</sequence>
<accession>A0AAN9DIZ7</accession>
<evidence type="ECO:0000313" key="5">
    <source>
        <dbReference type="Proteomes" id="UP001364617"/>
    </source>
</evidence>
<dbReference type="InterPro" id="IPR011333">
    <property type="entry name" value="SKP1/BTB/POZ_sf"/>
</dbReference>
<name>A0AAN9DIZ7_9TELE</name>
<dbReference type="InterPro" id="IPR011705">
    <property type="entry name" value="BACK"/>
</dbReference>
<dbReference type="InterPro" id="IPR006652">
    <property type="entry name" value="Kelch_1"/>
</dbReference>
<dbReference type="Pfam" id="PF07707">
    <property type="entry name" value="BACK"/>
    <property type="match status" value="1"/>
</dbReference>
<dbReference type="SMART" id="SM00875">
    <property type="entry name" value="BACK"/>
    <property type="match status" value="1"/>
</dbReference>
<dbReference type="InterPro" id="IPR000210">
    <property type="entry name" value="BTB/POZ_dom"/>
</dbReference>
<evidence type="ECO:0000313" key="4">
    <source>
        <dbReference type="EMBL" id="KAK7171342.1"/>
    </source>
</evidence>
<proteinExistence type="predicted"/>
<comment type="caution">
    <text evidence="4">The sequence shown here is derived from an EMBL/GenBank/DDBJ whole genome shotgun (WGS) entry which is preliminary data.</text>
</comment>
<dbReference type="InterPro" id="IPR017096">
    <property type="entry name" value="BTB-kelch_protein"/>
</dbReference>
<dbReference type="Gene3D" id="3.30.710.10">
    <property type="entry name" value="Potassium Channel Kv1.1, Chain A"/>
    <property type="match status" value="1"/>
</dbReference>
<dbReference type="Gene3D" id="2.120.10.80">
    <property type="entry name" value="Kelch-type beta propeller"/>
    <property type="match status" value="2"/>
</dbReference>
<dbReference type="Proteomes" id="UP001364617">
    <property type="component" value="Unassembled WGS sequence"/>
</dbReference>
<dbReference type="PIRSF" id="PIRSF037037">
    <property type="entry name" value="Kelch-like_protein_gigaxonin"/>
    <property type="match status" value="1"/>
</dbReference>
<evidence type="ECO:0000259" key="3">
    <source>
        <dbReference type="PROSITE" id="PS50097"/>
    </source>
</evidence>
<evidence type="ECO:0000256" key="1">
    <source>
        <dbReference type="ARBA" id="ARBA00022441"/>
    </source>
</evidence>
<evidence type="ECO:0000256" key="2">
    <source>
        <dbReference type="ARBA" id="ARBA00022737"/>
    </source>
</evidence>
<organism evidence="4 5">
    <name type="scientific">Phoxinus phoxinus</name>
    <name type="common">Eurasian minnow</name>
    <dbReference type="NCBI Taxonomy" id="58324"/>
    <lineage>
        <taxon>Eukaryota</taxon>
        <taxon>Metazoa</taxon>
        <taxon>Chordata</taxon>
        <taxon>Craniata</taxon>
        <taxon>Vertebrata</taxon>
        <taxon>Euteleostomi</taxon>
        <taxon>Actinopterygii</taxon>
        <taxon>Neopterygii</taxon>
        <taxon>Teleostei</taxon>
        <taxon>Ostariophysi</taxon>
        <taxon>Cypriniformes</taxon>
        <taxon>Leuciscidae</taxon>
        <taxon>Phoxininae</taxon>
        <taxon>Phoxinus</taxon>
    </lineage>
</organism>
<gene>
    <name evidence="4" type="ORF">R3I93_003828</name>
</gene>
<dbReference type="PROSITE" id="PS50097">
    <property type="entry name" value="BTB"/>
    <property type="match status" value="1"/>
</dbReference>
<dbReference type="InterPro" id="IPR015915">
    <property type="entry name" value="Kelch-typ_b-propeller"/>
</dbReference>
<dbReference type="SMART" id="SM00612">
    <property type="entry name" value="Kelch"/>
    <property type="match status" value="3"/>
</dbReference>
<protein>
    <recommendedName>
        <fullName evidence="3">BTB domain-containing protein</fullName>
    </recommendedName>
</protein>
<dbReference type="SUPFAM" id="SSF117281">
    <property type="entry name" value="Kelch motif"/>
    <property type="match status" value="1"/>
</dbReference>
<feature type="domain" description="BTB" evidence="3">
    <location>
        <begin position="37"/>
        <end position="104"/>
    </location>
</feature>
<dbReference type="PANTHER" id="PTHR45632">
    <property type="entry name" value="LD33804P"/>
    <property type="match status" value="1"/>
</dbReference>
<dbReference type="EMBL" id="JAYKXH010000004">
    <property type="protein sequence ID" value="KAK7171342.1"/>
    <property type="molecule type" value="Genomic_DNA"/>
</dbReference>
<dbReference type="Gene3D" id="1.25.40.420">
    <property type="match status" value="1"/>
</dbReference>
<dbReference type="PANTHER" id="PTHR45632:SF3">
    <property type="entry name" value="KELCH-LIKE PROTEIN 32"/>
    <property type="match status" value="1"/>
</dbReference>
<keyword evidence="1" id="KW-0880">Kelch repeat</keyword>
<dbReference type="SMART" id="SM00225">
    <property type="entry name" value="BTB"/>
    <property type="match status" value="1"/>
</dbReference>
<dbReference type="AlphaFoldDB" id="A0AAN9DIZ7"/>
<dbReference type="CDD" id="cd18480">
    <property type="entry name" value="BACK_KBTBD3"/>
    <property type="match status" value="1"/>
</dbReference>
<keyword evidence="5" id="KW-1185">Reference proteome</keyword>
<dbReference type="SUPFAM" id="SSF54695">
    <property type="entry name" value="POZ domain"/>
    <property type="match status" value="1"/>
</dbReference>
<keyword evidence="2" id="KW-0677">Repeat</keyword>
<dbReference type="Pfam" id="PF01344">
    <property type="entry name" value="Kelch_1"/>
    <property type="match status" value="2"/>
</dbReference>
<dbReference type="InterPro" id="IPR047062">
    <property type="entry name" value="KBTBD3_BACK"/>
</dbReference>
<reference evidence="4 5" key="1">
    <citation type="submission" date="2024-02" db="EMBL/GenBank/DDBJ databases">
        <title>Chromosome-level genome assembly of the Eurasian Minnow (Phoxinus phoxinus).</title>
        <authorList>
            <person name="Oriowo T.O."/>
            <person name="Martin S."/>
            <person name="Stange M."/>
            <person name="Chrysostomakis Y."/>
            <person name="Brown T."/>
            <person name="Winkler S."/>
            <person name="Kukowka S."/>
            <person name="Myers E.W."/>
            <person name="Bohne A."/>
        </authorList>
    </citation>
    <scope>NUCLEOTIDE SEQUENCE [LARGE SCALE GENOMIC DNA]</scope>
    <source>
        <strain evidence="4">ZFMK-TIS-60720</strain>
        <tissue evidence="4">Whole Organism</tissue>
    </source>
</reference>